<dbReference type="Pfam" id="PF15977">
    <property type="entry name" value="HTH_46"/>
    <property type="match status" value="1"/>
</dbReference>
<feature type="domain" description="IprA winged helix-turn-helix" evidence="1">
    <location>
        <begin position="140"/>
        <end position="196"/>
    </location>
</feature>
<dbReference type="Gene3D" id="2.60.120.10">
    <property type="entry name" value="Jelly Rolls"/>
    <property type="match status" value="1"/>
</dbReference>
<comment type="caution">
    <text evidence="2">The sequence shown here is derived from an EMBL/GenBank/DDBJ whole genome shotgun (WGS) entry which is preliminary data.</text>
</comment>
<dbReference type="InterPro" id="IPR014710">
    <property type="entry name" value="RmlC-like_jellyroll"/>
</dbReference>
<name>A0A736UL84_SALET</name>
<evidence type="ECO:0000313" key="2">
    <source>
        <dbReference type="EMBL" id="HAE7703609.1"/>
    </source>
</evidence>
<dbReference type="SUPFAM" id="SSF51206">
    <property type="entry name" value="cAMP-binding domain-like"/>
    <property type="match status" value="1"/>
</dbReference>
<accession>A0A736UL84</accession>
<organism evidence="2">
    <name type="scientific">Salmonella enterica subsp. enterica serovar Javiana</name>
    <dbReference type="NCBI Taxonomy" id="363569"/>
    <lineage>
        <taxon>Bacteria</taxon>
        <taxon>Pseudomonadati</taxon>
        <taxon>Pseudomonadota</taxon>
        <taxon>Gammaproteobacteria</taxon>
        <taxon>Enterobacterales</taxon>
        <taxon>Enterobacteriaceae</taxon>
        <taxon>Salmonella</taxon>
    </lineage>
</organism>
<evidence type="ECO:0000259" key="1">
    <source>
        <dbReference type="Pfam" id="PF15977"/>
    </source>
</evidence>
<reference evidence="2" key="2">
    <citation type="submission" date="2018-07" db="EMBL/GenBank/DDBJ databases">
        <authorList>
            <consortium name="NCBI Pathogen Detection Project"/>
        </authorList>
    </citation>
    <scope>NUCLEOTIDE SEQUENCE</scope>
    <source>
        <strain evidence="2">13-4047</strain>
    </source>
</reference>
<protein>
    <submittedName>
        <fullName evidence="2">Transcriptional regulator</fullName>
    </submittedName>
</protein>
<reference evidence="2" key="1">
    <citation type="journal article" date="2018" name="Genome Biol.">
        <title>SKESA: strategic k-mer extension for scrupulous assemblies.</title>
        <authorList>
            <person name="Souvorov A."/>
            <person name="Agarwala R."/>
            <person name="Lipman D.J."/>
        </authorList>
    </citation>
    <scope>NUCLEOTIDE SEQUENCE</scope>
    <source>
        <strain evidence="2">13-4047</strain>
    </source>
</reference>
<proteinExistence type="predicted"/>
<dbReference type="InterPro" id="IPR018490">
    <property type="entry name" value="cNMP-bd_dom_sf"/>
</dbReference>
<gene>
    <name evidence="2" type="ORF">G4P47_002563</name>
</gene>
<dbReference type="EMBL" id="DAASZT010000002">
    <property type="protein sequence ID" value="HAE7703609.1"/>
    <property type="molecule type" value="Genomic_DNA"/>
</dbReference>
<dbReference type="InterPro" id="IPR041687">
    <property type="entry name" value="HTH_46"/>
</dbReference>
<dbReference type="AlphaFoldDB" id="A0A736UL84"/>
<sequence>MISSNVRESVSLVGGHIESSEHSFYSQRKKNQRIELKTYNSICFLKNGSVSVYRLADNILTLSISAPAILGLPQMRSETKQHYLRCDTDCEMWVLDTPNAIDLFNKNNLWIHAFDILTRHLELYFQRENMHSQPTIRGVVLEHLRYIWSMPESKRLTTSVYTFILARNQISRSAVHKEMKELSDCEIIRLERGKLLWFNEESISTLLMK</sequence>